<evidence type="ECO:0000313" key="6">
    <source>
        <dbReference type="EMBL" id="TLM78689.1"/>
    </source>
</evidence>
<comment type="subcellular location">
    <subcellularLocation>
        <location evidence="1">Cell outer membrane</location>
    </subcellularLocation>
</comment>
<evidence type="ECO:0000256" key="4">
    <source>
        <dbReference type="ARBA" id="ARBA00023136"/>
    </source>
</evidence>
<reference evidence="6 7" key="1">
    <citation type="submission" date="2019-05" db="EMBL/GenBank/DDBJ databases">
        <title>Microbulbifer harenosus sp. nov., an alginate-degrading bacterium isolated from coastal sand.</title>
        <authorList>
            <person name="Huang H."/>
            <person name="Mo K."/>
            <person name="Bao S."/>
        </authorList>
    </citation>
    <scope>NUCLEOTIDE SEQUENCE [LARGE SCALE GENOMIC DNA]</scope>
    <source>
        <strain evidence="6 7">HB161719</strain>
    </source>
</reference>
<evidence type="ECO:0000256" key="5">
    <source>
        <dbReference type="ARBA" id="ARBA00023237"/>
    </source>
</evidence>
<dbReference type="EMBL" id="VANI01000005">
    <property type="protein sequence ID" value="TLM78689.1"/>
    <property type="molecule type" value="Genomic_DNA"/>
</dbReference>
<dbReference type="Pfam" id="PF09912">
    <property type="entry name" value="DUF2141"/>
    <property type="match status" value="1"/>
</dbReference>
<accession>A0ABY2UMR4</accession>
<keyword evidence="5" id="KW-0998">Cell outer membrane</keyword>
<dbReference type="Pfam" id="PF06629">
    <property type="entry name" value="MipA"/>
    <property type="match status" value="1"/>
</dbReference>
<organism evidence="6 7">
    <name type="scientific">Microbulbifer harenosus</name>
    <dbReference type="NCBI Taxonomy" id="2576840"/>
    <lineage>
        <taxon>Bacteria</taxon>
        <taxon>Pseudomonadati</taxon>
        <taxon>Pseudomonadota</taxon>
        <taxon>Gammaproteobacteria</taxon>
        <taxon>Cellvibrionales</taxon>
        <taxon>Microbulbiferaceae</taxon>
        <taxon>Microbulbifer</taxon>
    </lineage>
</organism>
<comment type="similarity">
    <text evidence="2">Belongs to the MipA/OmpV family.</text>
</comment>
<name>A0ABY2UMR4_9GAMM</name>
<dbReference type="InterPro" id="IPR010583">
    <property type="entry name" value="MipA"/>
</dbReference>
<dbReference type="InterPro" id="IPR018673">
    <property type="entry name" value="DUF2141"/>
</dbReference>
<gene>
    <name evidence="6" type="ORF">FDY93_05405</name>
</gene>
<keyword evidence="4" id="KW-0472">Membrane</keyword>
<protein>
    <submittedName>
        <fullName evidence="6">DUF2141 domain-containing protein</fullName>
    </submittedName>
</protein>
<evidence type="ECO:0000313" key="7">
    <source>
        <dbReference type="Proteomes" id="UP000306791"/>
    </source>
</evidence>
<dbReference type="PANTHER" id="PTHR38776:SF1">
    <property type="entry name" value="MLTA-INTERACTING PROTEIN-RELATED"/>
    <property type="match status" value="1"/>
</dbReference>
<evidence type="ECO:0000256" key="3">
    <source>
        <dbReference type="ARBA" id="ARBA00022729"/>
    </source>
</evidence>
<comment type="caution">
    <text evidence="6">The sequence shown here is derived from an EMBL/GenBank/DDBJ whole genome shotgun (WGS) entry which is preliminary data.</text>
</comment>
<proteinExistence type="inferred from homology"/>
<sequence>MNQLNLLPGIVLVLLMAGRAWGAELEVRVQNAPTTGALVFQIYDNPDAFGDFRSPRSESRQAINTDGVYRITGVPAGTVALLVYGDENNNLALDRTFIGIPKEPIGLSNHYRPKGPPSFQRASFTLAENETRNVDIEMYQVLGESGQWGVGIGVIGRSSPYLGSDSSVVQVIPAITYFGERLQWVGPSLRYGLFGSDRSRFAVNAAYRVGAYEEDDSPILVGLGDRDSTLMAGVGVVYDGPNRIDVDFRYQHDVLDRFGGGTAELRVSKGFQTGNVSWAPSLGVNWLSDDLANYDFGVPRWAALPGRPAYDVGSTVTAEVGVGGILEINEHWRLVLDVNTEYLGNDIADSPIVDDDYVLKGFAAITYTF</sequence>
<evidence type="ECO:0000256" key="2">
    <source>
        <dbReference type="ARBA" id="ARBA00005722"/>
    </source>
</evidence>
<keyword evidence="3" id="KW-0732">Signal</keyword>
<dbReference type="RefSeq" id="WP_138234721.1">
    <property type="nucleotide sequence ID" value="NZ_CP185860.1"/>
</dbReference>
<dbReference type="PANTHER" id="PTHR38776">
    <property type="entry name" value="MLTA-INTERACTING PROTEIN-RELATED"/>
    <property type="match status" value="1"/>
</dbReference>
<keyword evidence="7" id="KW-1185">Reference proteome</keyword>
<dbReference type="Proteomes" id="UP000306791">
    <property type="component" value="Unassembled WGS sequence"/>
</dbReference>
<evidence type="ECO:0000256" key="1">
    <source>
        <dbReference type="ARBA" id="ARBA00004442"/>
    </source>
</evidence>